<protein>
    <submittedName>
        <fullName evidence="2">Uncharacterized protein</fullName>
    </submittedName>
</protein>
<dbReference type="Proteomes" id="UP000199529">
    <property type="component" value="Unassembled WGS sequence"/>
</dbReference>
<evidence type="ECO:0000313" key="2">
    <source>
        <dbReference type="EMBL" id="SDW47285.1"/>
    </source>
</evidence>
<feature type="transmembrane region" description="Helical" evidence="1">
    <location>
        <begin position="244"/>
        <end position="270"/>
    </location>
</feature>
<organism evidence="2 3">
    <name type="scientific">Saccharopolyspora shandongensis</name>
    <dbReference type="NCBI Taxonomy" id="418495"/>
    <lineage>
        <taxon>Bacteria</taxon>
        <taxon>Bacillati</taxon>
        <taxon>Actinomycetota</taxon>
        <taxon>Actinomycetes</taxon>
        <taxon>Pseudonocardiales</taxon>
        <taxon>Pseudonocardiaceae</taxon>
        <taxon>Saccharopolyspora</taxon>
    </lineage>
</organism>
<keyword evidence="1" id="KW-0472">Membrane</keyword>
<dbReference type="RefSeq" id="WP_093261532.1">
    <property type="nucleotide sequence ID" value="NZ_FNOK01000003.1"/>
</dbReference>
<gene>
    <name evidence="2" type="ORF">SAMN05216215_1003221</name>
</gene>
<dbReference type="EMBL" id="FNOK01000003">
    <property type="protein sequence ID" value="SDW47285.1"/>
    <property type="molecule type" value="Genomic_DNA"/>
</dbReference>
<dbReference type="STRING" id="418495.SAMN05216215_1003221"/>
<feature type="transmembrane region" description="Helical" evidence="1">
    <location>
        <begin position="282"/>
        <end position="303"/>
    </location>
</feature>
<dbReference type="OrthoDB" id="2717873at2"/>
<keyword evidence="1" id="KW-0812">Transmembrane</keyword>
<keyword evidence="1" id="KW-1133">Transmembrane helix</keyword>
<evidence type="ECO:0000313" key="3">
    <source>
        <dbReference type="Proteomes" id="UP000199529"/>
    </source>
</evidence>
<dbReference type="AlphaFoldDB" id="A0A1H2TTT7"/>
<sequence>MTTERHRFPVYLAGITGLALIAIALLCWATGIPNPLAVADDPFGRSLLFLPQPAAHLVLAAVGALTLVAAVRGRGRIAGVVAVGALALLLDSGVLAAIGYLPFMAFSALTGHVDRLGIYLSPSLLVQVGIAAAAASLLWVQVSRATASAAAQDPAAVHERAVARTRRWTKIAMEAPLVYAATRVLMALQAPGFDLPMERDAVLAGLGLALAATGGAALTWGLIRPWGERFPRWIPGAAGRPVPVDLAVVPALTVSVLVLAASKVILTVLFAETGIGLEYVLVWLPMLLWPLWSVALALAAVNYKIRRSTGQRSAMMV</sequence>
<accession>A0A1H2TTT7</accession>
<keyword evidence="3" id="KW-1185">Reference proteome</keyword>
<feature type="transmembrane region" description="Helical" evidence="1">
    <location>
        <begin position="53"/>
        <end position="71"/>
    </location>
</feature>
<reference evidence="3" key="1">
    <citation type="submission" date="2016-10" db="EMBL/GenBank/DDBJ databases">
        <authorList>
            <person name="Varghese N."/>
            <person name="Submissions S."/>
        </authorList>
    </citation>
    <scope>NUCLEOTIDE SEQUENCE [LARGE SCALE GENOMIC DNA]</scope>
    <source>
        <strain evidence="3">CGMCC 4.3530</strain>
    </source>
</reference>
<feature type="transmembrane region" description="Helical" evidence="1">
    <location>
        <begin position="12"/>
        <end position="33"/>
    </location>
</feature>
<feature type="transmembrane region" description="Helical" evidence="1">
    <location>
        <begin position="202"/>
        <end position="223"/>
    </location>
</feature>
<feature type="transmembrane region" description="Helical" evidence="1">
    <location>
        <begin position="171"/>
        <end position="190"/>
    </location>
</feature>
<name>A0A1H2TTT7_9PSEU</name>
<evidence type="ECO:0000256" key="1">
    <source>
        <dbReference type="SAM" id="Phobius"/>
    </source>
</evidence>
<proteinExistence type="predicted"/>
<feature type="transmembrane region" description="Helical" evidence="1">
    <location>
        <begin position="78"/>
        <end position="98"/>
    </location>
</feature>
<feature type="transmembrane region" description="Helical" evidence="1">
    <location>
        <begin position="118"/>
        <end position="140"/>
    </location>
</feature>